<feature type="signal peptide" evidence="5">
    <location>
        <begin position="1"/>
        <end position="35"/>
    </location>
</feature>
<dbReference type="Pfam" id="PF01329">
    <property type="entry name" value="Pterin_4a"/>
    <property type="match status" value="1"/>
</dbReference>
<feature type="chain" id="PRO_5043353684" description="Putative pterin-4-alpha-carbinolamine dehydratase" evidence="5">
    <location>
        <begin position="36"/>
        <end position="152"/>
    </location>
</feature>
<keyword evidence="7" id="KW-1185">Reference proteome</keyword>
<dbReference type="PANTHER" id="PTHR12599:SF0">
    <property type="entry name" value="PTERIN-4-ALPHA-CARBINOLAMINE DEHYDRATASE"/>
    <property type="match status" value="1"/>
</dbReference>
<dbReference type="HAMAP" id="MF_00434">
    <property type="entry name" value="Pterin_4_alpha"/>
    <property type="match status" value="1"/>
</dbReference>
<comment type="catalytic activity">
    <reaction evidence="1 4">
        <text>(4aS,6R)-4a-hydroxy-L-erythro-5,6,7,8-tetrahydrobiopterin = (6R)-L-erythro-6,7-dihydrobiopterin + H2O</text>
        <dbReference type="Rhea" id="RHEA:11920"/>
        <dbReference type="ChEBI" id="CHEBI:15377"/>
        <dbReference type="ChEBI" id="CHEBI:15642"/>
        <dbReference type="ChEBI" id="CHEBI:43120"/>
        <dbReference type="EC" id="4.2.1.96"/>
    </reaction>
</comment>
<dbReference type="AlphaFoldDB" id="A0AAW9Q2N1"/>
<evidence type="ECO:0000256" key="2">
    <source>
        <dbReference type="ARBA" id="ARBA00006472"/>
    </source>
</evidence>
<reference evidence="6" key="1">
    <citation type="submission" date="2024-01" db="EMBL/GenBank/DDBJ databases">
        <title>Bank of Algae and Cyanobacteria of the Azores (BACA) strain genomes.</title>
        <authorList>
            <person name="Luz R."/>
            <person name="Cordeiro R."/>
            <person name="Fonseca A."/>
            <person name="Goncalves V."/>
        </authorList>
    </citation>
    <scope>NUCLEOTIDE SEQUENCE</scope>
    <source>
        <strain evidence="6">BACA0141</strain>
    </source>
</reference>
<dbReference type="InterPro" id="IPR036428">
    <property type="entry name" value="PCD_sf"/>
</dbReference>
<dbReference type="EMBL" id="JAZBJZ010000129">
    <property type="protein sequence ID" value="MEE3719381.1"/>
    <property type="molecule type" value="Genomic_DNA"/>
</dbReference>
<accession>A0AAW9Q2N1</accession>
<gene>
    <name evidence="6" type="ORF">V2H45_21805</name>
</gene>
<evidence type="ECO:0000256" key="4">
    <source>
        <dbReference type="HAMAP-Rule" id="MF_00434"/>
    </source>
</evidence>
<evidence type="ECO:0000313" key="7">
    <source>
        <dbReference type="Proteomes" id="UP001333818"/>
    </source>
</evidence>
<dbReference type="Gene3D" id="3.30.1360.20">
    <property type="entry name" value="Transcriptional coactivator/pterin dehydratase"/>
    <property type="match status" value="1"/>
</dbReference>
<dbReference type="GO" id="GO:0008124">
    <property type="term" value="F:4-alpha-hydroxytetrahydrobiopterin dehydratase activity"/>
    <property type="evidence" value="ECO:0007669"/>
    <property type="project" value="UniProtKB-UniRule"/>
</dbReference>
<dbReference type="CDD" id="cd00914">
    <property type="entry name" value="PCD_DCoH_subfamily_b"/>
    <property type="match status" value="1"/>
</dbReference>
<dbReference type="PANTHER" id="PTHR12599">
    <property type="entry name" value="PTERIN-4-ALPHA-CARBINOLAMINE DEHYDRATASE"/>
    <property type="match status" value="1"/>
</dbReference>
<evidence type="ECO:0000313" key="6">
    <source>
        <dbReference type="EMBL" id="MEE3719381.1"/>
    </source>
</evidence>
<keyword evidence="5" id="KW-0732">Signal</keyword>
<comment type="caution">
    <text evidence="6">The sequence shown here is derived from an EMBL/GenBank/DDBJ whole genome shotgun (WGS) entry which is preliminary data.</text>
</comment>
<evidence type="ECO:0000256" key="1">
    <source>
        <dbReference type="ARBA" id="ARBA00001554"/>
    </source>
</evidence>
<dbReference type="Proteomes" id="UP001333818">
    <property type="component" value="Unassembled WGS sequence"/>
</dbReference>
<dbReference type="NCBIfam" id="NF002017">
    <property type="entry name" value="PRK00823.1-2"/>
    <property type="match status" value="1"/>
</dbReference>
<protein>
    <recommendedName>
        <fullName evidence="4">Putative pterin-4-alpha-carbinolamine dehydratase</fullName>
        <shortName evidence="4">PHS</shortName>
        <ecNumber evidence="4">4.2.1.96</ecNumber>
    </recommendedName>
    <alternativeName>
        <fullName evidence="4">4-alpha-hydroxy-tetrahydropterin dehydratase</fullName>
    </alternativeName>
    <alternativeName>
        <fullName evidence="4">Pterin carbinolamine dehydratase</fullName>
        <shortName evidence="4">PCD</shortName>
    </alternativeName>
</protein>
<dbReference type="SUPFAM" id="SSF55248">
    <property type="entry name" value="PCD-like"/>
    <property type="match status" value="1"/>
</dbReference>
<evidence type="ECO:0000256" key="5">
    <source>
        <dbReference type="SAM" id="SignalP"/>
    </source>
</evidence>
<sequence>MKYITPHLTPNLALSLCVSAIATFIPNAHTASAHAASAHSFAPSRLSQNPNFLAKADGELIPRKLSDAEIKQVLPQLTGWSVVHGKLHRSFKFADFIQAFGFLTKVAIAAEKLGHHPEIYNVYNLVTLDLTTHDVGGISRLDIELAKQINGF</sequence>
<name>A0AAW9Q2N1_9CYAN</name>
<dbReference type="InterPro" id="IPR001533">
    <property type="entry name" value="Pterin_deHydtase"/>
</dbReference>
<organism evidence="6 7">
    <name type="scientific">Tumidithrix elongata BACA0141</name>
    <dbReference type="NCBI Taxonomy" id="2716417"/>
    <lineage>
        <taxon>Bacteria</taxon>
        <taxon>Bacillati</taxon>
        <taxon>Cyanobacteriota</taxon>
        <taxon>Cyanophyceae</taxon>
        <taxon>Pseudanabaenales</taxon>
        <taxon>Pseudanabaenaceae</taxon>
        <taxon>Tumidithrix</taxon>
        <taxon>Tumidithrix elongata</taxon>
    </lineage>
</organism>
<evidence type="ECO:0000256" key="3">
    <source>
        <dbReference type="ARBA" id="ARBA00023239"/>
    </source>
</evidence>
<proteinExistence type="inferred from homology"/>
<dbReference type="GO" id="GO:0006729">
    <property type="term" value="P:tetrahydrobiopterin biosynthetic process"/>
    <property type="evidence" value="ECO:0007669"/>
    <property type="project" value="InterPro"/>
</dbReference>
<dbReference type="NCBIfam" id="NF002018">
    <property type="entry name" value="PRK00823.1-3"/>
    <property type="match status" value="1"/>
</dbReference>
<comment type="similarity">
    <text evidence="2 4">Belongs to the pterin-4-alpha-carbinolamine dehydratase family.</text>
</comment>
<dbReference type="EC" id="4.2.1.96" evidence="4"/>
<keyword evidence="3 4" id="KW-0456">Lyase</keyword>